<dbReference type="Pfam" id="PF00497">
    <property type="entry name" value="SBP_bac_3"/>
    <property type="match status" value="1"/>
</dbReference>
<dbReference type="InterPro" id="IPR001638">
    <property type="entry name" value="Solute-binding_3/MltF_N"/>
</dbReference>
<dbReference type="SUPFAM" id="SSF53850">
    <property type="entry name" value="Periplasmic binding protein-like II"/>
    <property type="match status" value="1"/>
</dbReference>
<dbReference type="PANTHER" id="PTHR35936">
    <property type="entry name" value="MEMBRANE-BOUND LYTIC MUREIN TRANSGLYCOSYLASE F"/>
    <property type="match status" value="1"/>
</dbReference>
<dbReference type="AlphaFoldDB" id="A0AAU4K1S6"/>
<protein>
    <submittedName>
        <fullName evidence="5">ABC transporter substrate-binding protein</fullName>
    </submittedName>
</protein>
<evidence type="ECO:0000313" key="6">
    <source>
        <dbReference type="Proteomes" id="UP001432128"/>
    </source>
</evidence>
<evidence type="ECO:0000256" key="1">
    <source>
        <dbReference type="ARBA" id="ARBA00022729"/>
    </source>
</evidence>
<dbReference type="KEGG" id="whr:OG579_20195"/>
<gene>
    <name evidence="5" type="ORF">OG579_20195</name>
</gene>
<dbReference type="PANTHER" id="PTHR35936:SF17">
    <property type="entry name" value="ARGININE-BINDING EXTRACELLULAR PROTEIN ARTP"/>
    <property type="match status" value="1"/>
</dbReference>
<sequence length="300" mass="31220">MRISCTTPRLPAPRLVLSAAVLTLTVTAAACAPASDSGDASAPASSSTSLADCRPGSLALTTPGVLTVATDDPAYSPWFVDNTPTNGEGFESAVAYAVADKLGFAKNQVTWTKAGFNQVIQPGKKNFDFDINQFSISAQRAKAVDFSSPYYSASQAIITLQGSKYAGATSLADLKGAKLGAQIATTSLTAIDQIAPTTAPLVYDDTSKAGQALQNRQVDAIVADLPTAYYLTSAELTGAKIVGEFQPTKGEQERFGLLLSKGSALTPCVSAAVDALASDGTLTRLQDRWLTRATSVPELR</sequence>
<dbReference type="RefSeq" id="WP_328857407.1">
    <property type="nucleotide sequence ID" value="NZ_CP108021.1"/>
</dbReference>
<accession>A0AAU4K1S6</accession>
<feature type="chain" id="PRO_5043839236" evidence="3">
    <location>
        <begin position="29"/>
        <end position="300"/>
    </location>
</feature>
<keyword evidence="1 3" id="KW-0732">Signal</keyword>
<proteinExistence type="predicted"/>
<feature type="domain" description="Solute-binding protein family 3/N-terminal" evidence="4">
    <location>
        <begin position="65"/>
        <end position="293"/>
    </location>
</feature>
<evidence type="ECO:0000256" key="3">
    <source>
        <dbReference type="SAM" id="SignalP"/>
    </source>
</evidence>
<dbReference type="PROSITE" id="PS51257">
    <property type="entry name" value="PROKAR_LIPOPROTEIN"/>
    <property type="match status" value="1"/>
</dbReference>
<organism evidence="5 6">
    <name type="scientific">Williamsia herbipolensis</name>
    <dbReference type="NCBI Taxonomy" id="1603258"/>
    <lineage>
        <taxon>Bacteria</taxon>
        <taxon>Bacillati</taxon>
        <taxon>Actinomycetota</taxon>
        <taxon>Actinomycetes</taxon>
        <taxon>Mycobacteriales</taxon>
        <taxon>Nocardiaceae</taxon>
        <taxon>Williamsia</taxon>
    </lineage>
</organism>
<keyword evidence="6" id="KW-1185">Reference proteome</keyword>
<feature type="signal peptide" evidence="3">
    <location>
        <begin position="1"/>
        <end position="28"/>
    </location>
</feature>
<feature type="region of interest" description="Disordered" evidence="2">
    <location>
        <begin position="33"/>
        <end position="52"/>
    </location>
</feature>
<name>A0AAU4K1S6_9NOCA</name>
<evidence type="ECO:0000313" key="5">
    <source>
        <dbReference type="EMBL" id="WUM19982.1"/>
    </source>
</evidence>
<dbReference type="SMART" id="SM00062">
    <property type="entry name" value="PBPb"/>
    <property type="match status" value="1"/>
</dbReference>
<dbReference type="EMBL" id="CP108021">
    <property type="protein sequence ID" value="WUM19982.1"/>
    <property type="molecule type" value="Genomic_DNA"/>
</dbReference>
<evidence type="ECO:0000256" key="2">
    <source>
        <dbReference type="SAM" id="MobiDB-lite"/>
    </source>
</evidence>
<dbReference type="CDD" id="cd13530">
    <property type="entry name" value="PBP2_peptides_like"/>
    <property type="match status" value="1"/>
</dbReference>
<dbReference type="Gene3D" id="3.40.190.10">
    <property type="entry name" value="Periplasmic binding protein-like II"/>
    <property type="match status" value="2"/>
</dbReference>
<reference evidence="5 6" key="1">
    <citation type="submission" date="2022-10" db="EMBL/GenBank/DDBJ databases">
        <title>The complete genomes of actinobacterial strains from the NBC collection.</title>
        <authorList>
            <person name="Joergensen T.S."/>
            <person name="Alvarez Arevalo M."/>
            <person name="Sterndorff E.B."/>
            <person name="Faurdal D."/>
            <person name="Vuksanovic O."/>
            <person name="Mourched A.-S."/>
            <person name="Charusanti P."/>
            <person name="Shaw S."/>
            <person name="Blin K."/>
            <person name="Weber T."/>
        </authorList>
    </citation>
    <scope>NUCLEOTIDE SEQUENCE [LARGE SCALE GENOMIC DNA]</scope>
    <source>
        <strain evidence="5 6">NBC_00319</strain>
    </source>
</reference>
<dbReference type="Proteomes" id="UP001432128">
    <property type="component" value="Chromosome"/>
</dbReference>
<evidence type="ECO:0000259" key="4">
    <source>
        <dbReference type="SMART" id="SM00062"/>
    </source>
</evidence>